<keyword evidence="3" id="KW-1185">Reference proteome</keyword>
<accession>A0A4Y9YIX4</accession>
<dbReference type="Proteomes" id="UP000298327">
    <property type="component" value="Unassembled WGS sequence"/>
</dbReference>
<protein>
    <submittedName>
        <fullName evidence="2">Uncharacterized protein</fullName>
    </submittedName>
</protein>
<name>A0A4Y9YIX4_9AGAM</name>
<dbReference type="AlphaFoldDB" id="A0A4Y9YIX4"/>
<gene>
    <name evidence="2" type="ORF">EVG20_g6822</name>
</gene>
<sequence length="214" mass="23536">MWPCNAPRVSSQPDQTCDAGSQPSSQCIQAVQIESNDFYLLYFVCLLTIHFRKDVGEPATTVRATGISVRLQPCVKDDRSKGGKVGGVGGHGTMLRKSDGLQLCLVNAVRRVVLVRCFDYAVETLVLKYDSLKFTFTFQVGSCQESRLPRCDEVHGMEQVSTGKLDGEGLLDKPGPSTEKTPQDQNCLPLRCRSLTTVTCRINNSIPFKACRNA</sequence>
<proteinExistence type="predicted"/>
<evidence type="ECO:0000313" key="2">
    <source>
        <dbReference type="EMBL" id="TFY62102.1"/>
    </source>
</evidence>
<evidence type="ECO:0000256" key="1">
    <source>
        <dbReference type="SAM" id="MobiDB-lite"/>
    </source>
</evidence>
<reference evidence="2 3" key="1">
    <citation type="submission" date="2019-02" db="EMBL/GenBank/DDBJ databases">
        <title>Genome sequencing of the rare red list fungi Dentipellis fragilis.</title>
        <authorList>
            <person name="Buettner E."/>
            <person name="Kellner H."/>
        </authorList>
    </citation>
    <scope>NUCLEOTIDE SEQUENCE [LARGE SCALE GENOMIC DNA]</scope>
    <source>
        <strain evidence="2 3">DSM 105465</strain>
    </source>
</reference>
<evidence type="ECO:0000313" key="3">
    <source>
        <dbReference type="Proteomes" id="UP000298327"/>
    </source>
</evidence>
<dbReference type="EMBL" id="SEOQ01000479">
    <property type="protein sequence ID" value="TFY62102.1"/>
    <property type="molecule type" value="Genomic_DNA"/>
</dbReference>
<feature type="region of interest" description="Disordered" evidence="1">
    <location>
        <begin position="164"/>
        <end position="184"/>
    </location>
</feature>
<organism evidence="2 3">
    <name type="scientific">Dentipellis fragilis</name>
    <dbReference type="NCBI Taxonomy" id="205917"/>
    <lineage>
        <taxon>Eukaryota</taxon>
        <taxon>Fungi</taxon>
        <taxon>Dikarya</taxon>
        <taxon>Basidiomycota</taxon>
        <taxon>Agaricomycotina</taxon>
        <taxon>Agaricomycetes</taxon>
        <taxon>Russulales</taxon>
        <taxon>Hericiaceae</taxon>
        <taxon>Dentipellis</taxon>
    </lineage>
</organism>
<comment type="caution">
    <text evidence="2">The sequence shown here is derived from an EMBL/GenBank/DDBJ whole genome shotgun (WGS) entry which is preliminary data.</text>
</comment>